<evidence type="ECO:0000313" key="4">
    <source>
        <dbReference type="WBParaSite" id="PSU_v2.g7540.t1"/>
    </source>
</evidence>
<sequence length="594" mass="69303">MKRSFMGGEEEDEANKNEKQPRKLNSENNLSNENDGNSGCFSGSNAVDSNINILECNDIALKEINNEKGAIGDLPSLNDSFVNNISIDLSTENVNLKNRITELEKDLTCLQKRHNDVLNIKEGFNKKESKIRSKVYTERNQNAERAKIAEEIVKILEGQLLKSQEMVKSKDVSRLEVQHQLNNAQKQIIDEKNAKEKALFEVDELQIEMKQLRENLANKDNLIQHMNNKFNGQSASKEEDTVTIEKLQQQLSTKEKTIEDFQRRLEKAYESVENLKDEKSETLFENERLKICDNELRNSVKAAKENINKLENQLEEVQKQLFHQNNNKNDEISREKDFFVAKISEFREIIKEKNQQIASLQKDLNVEQVFCNEKIEKAKAETKLMEEKLTQTTHDFNQLIQKYNDIKLQKDNQIAVAIEEKKEFEAKMDTLETKEFIKTAYDAQQREGLRASEAAEKVLQIEAKYLQCQTQLTKEIEERWKIENRNKKITEELGDEIVANEKVKSDLEKEISKLRDELLKVEEKRDELKKKFNESENERENAAIKYKKLEESNKNLTKEIVKVQSEFAASKQEWKENVKKFAELHESLNAFCNR</sequence>
<feature type="region of interest" description="Disordered" evidence="2">
    <location>
        <begin position="1"/>
        <end position="37"/>
    </location>
</feature>
<feature type="coiled-coil region" evidence="1">
    <location>
        <begin position="497"/>
        <end position="573"/>
    </location>
</feature>
<dbReference type="WBParaSite" id="PSU_v2.g7540.t1">
    <property type="protein sequence ID" value="PSU_v2.g7540.t1"/>
    <property type="gene ID" value="PSU_v2.g7540"/>
</dbReference>
<evidence type="ECO:0000313" key="3">
    <source>
        <dbReference type="Proteomes" id="UP000887577"/>
    </source>
</evidence>
<feature type="coiled-coil region" evidence="1">
    <location>
        <begin position="86"/>
        <end position="113"/>
    </location>
</feature>
<keyword evidence="3" id="KW-1185">Reference proteome</keyword>
<proteinExistence type="predicted"/>
<accession>A0A914Z6L0</accession>
<feature type="compositionally biased region" description="Basic and acidic residues" evidence="2">
    <location>
        <begin position="14"/>
        <end position="25"/>
    </location>
</feature>
<evidence type="ECO:0000256" key="1">
    <source>
        <dbReference type="SAM" id="Coils"/>
    </source>
</evidence>
<dbReference type="Proteomes" id="UP000887577">
    <property type="component" value="Unplaced"/>
</dbReference>
<protein>
    <submittedName>
        <fullName evidence="4">Uncharacterized protein</fullName>
    </submittedName>
</protein>
<keyword evidence="1" id="KW-0175">Coiled coil</keyword>
<feature type="coiled-coil region" evidence="1">
    <location>
        <begin position="174"/>
        <end position="434"/>
    </location>
</feature>
<evidence type="ECO:0000256" key="2">
    <source>
        <dbReference type="SAM" id="MobiDB-lite"/>
    </source>
</evidence>
<dbReference type="AlphaFoldDB" id="A0A914Z6L0"/>
<organism evidence="3 4">
    <name type="scientific">Panagrolaimus superbus</name>
    <dbReference type="NCBI Taxonomy" id="310955"/>
    <lineage>
        <taxon>Eukaryota</taxon>
        <taxon>Metazoa</taxon>
        <taxon>Ecdysozoa</taxon>
        <taxon>Nematoda</taxon>
        <taxon>Chromadorea</taxon>
        <taxon>Rhabditida</taxon>
        <taxon>Tylenchina</taxon>
        <taxon>Panagrolaimomorpha</taxon>
        <taxon>Panagrolaimoidea</taxon>
        <taxon>Panagrolaimidae</taxon>
        <taxon>Panagrolaimus</taxon>
    </lineage>
</organism>
<name>A0A914Z6L0_9BILA</name>
<reference evidence="4" key="1">
    <citation type="submission" date="2022-11" db="UniProtKB">
        <authorList>
            <consortium name="WormBaseParasite"/>
        </authorList>
    </citation>
    <scope>IDENTIFICATION</scope>
</reference>